<evidence type="ECO:0000313" key="3">
    <source>
        <dbReference type="Proteomes" id="UP001151699"/>
    </source>
</evidence>
<accession>A0A9Q0N2E4</accession>
<dbReference type="PANTHER" id="PTHR13030:SF8">
    <property type="entry name" value="ADP-RIBOSE PYROPHOSPHATASE, MITOCHONDRIAL"/>
    <property type="match status" value="1"/>
</dbReference>
<dbReference type="AlphaFoldDB" id="A0A9Q0N2E4"/>
<dbReference type="GO" id="GO:0047631">
    <property type="term" value="F:ADP-ribose diphosphatase activity"/>
    <property type="evidence" value="ECO:0007669"/>
    <property type="project" value="InterPro"/>
</dbReference>
<dbReference type="OrthoDB" id="9972248at2759"/>
<evidence type="ECO:0000259" key="1">
    <source>
        <dbReference type="PROSITE" id="PS51462"/>
    </source>
</evidence>
<gene>
    <name evidence="2" type="primary">NUDT9</name>
    <name evidence="2" type="ORF">Bhyg_06791</name>
</gene>
<keyword evidence="3" id="KW-1185">Reference proteome</keyword>
<organism evidence="2 3">
    <name type="scientific">Pseudolycoriella hygida</name>
    <dbReference type="NCBI Taxonomy" id="35572"/>
    <lineage>
        <taxon>Eukaryota</taxon>
        <taxon>Metazoa</taxon>
        <taxon>Ecdysozoa</taxon>
        <taxon>Arthropoda</taxon>
        <taxon>Hexapoda</taxon>
        <taxon>Insecta</taxon>
        <taxon>Pterygota</taxon>
        <taxon>Neoptera</taxon>
        <taxon>Endopterygota</taxon>
        <taxon>Diptera</taxon>
        <taxon>Nematocera</taxon>
        <taxon>Sciaroidea</taxon>
        <taxon>Sciaridae</taxon>
        <taxon>Pseudolycoriella</taxon>
    </lineage>
</organism>
<protein>
    <submittedName>
        <fullName evidence="2">ADP-ribose pyrophosphatase, mitochondrial</fullName>
    </submittedName>
</protein>
<proteinExistence type="predicted"/>
<evidence type="ECO:0000313" key="2">
    <source>
        <dbReference type="EMBL" id="KAJ6641846.1"/>
    </source>
</evidence>
<dbReference type="Gene3D" id="3.90.79.10">
    <property type="entry name" value="Nucleoside Triphosphate Pyrophosphohydrolase"/>
    <property type="match status" value="1"/>
</dbReference>
<reference evidence="2" key="1">
    <citation type="submission" date="2022-07" db="EMBL/GenBank/DDBJ databases">
        <authorList>
            <person name="Trinca V."/>
            <person name="Uliana J.V.C."/>
            <person name="Torres T.T."/>
            <person name="Ward R.J."/>
            <person name="Monesi N."/>
        </authorList>
    </citation>
    <scope>NUCLEOTIDE SEQUENCE</scope>
    <source>
        <strain evidence="2">HSMRA1968</strain>
        <tissue evidence="2">Whole embryos</tissue>
    </source>
</reference>
<dbReference type="InterPro" id="IPR015797">
    <property type="entry name" value="NUDIX_hydrolase-like_dom_sf"/>
</dbReference>
<dbReference type="SUPFAM" id="SSF55811">
    <property type="entry name" value="Nudix"/>
    <property type="match status" value="1"/>
</dbReference>
<dbReference type="CDD" id="cd03670">
    <property type="entry name" value="NUDIX_ADPRase_Nudt9"/>
    <property type="match status" value="1"/>
</dbReference>
<dbReference type="PANTHER" id="PTHR13030">
    <property type="entry name" value="NUDIX HYDROLASE"/>
    <property type="match status" value="1"/>
</dbReference>
<dbReference type="Pfam" id="PF25969">
    <property type="entry name" value="NUDT9_N"/>
    <property type="match status" value="1"/>
</dbReference>
<dbReference type="InterPro" id="IPR039989">
    <property type="entry name" value="NUDT9"/>
</dbReference>
<dbReference type="FunFam" id="3.90.79.10:FF:000021">
    <property type="entry name" value="ADP-ribose pyrophosphatase, mitochondrial isoform X1"/>
    <property type="match status" value="1"/>
</dbReference>
<dbReference type="Proteomes" id="UP001151699">
    <property type="component" value="Chromosome B"/>
</dbReference>
<comment type="caution">
    <text evidence="2">The sequence shown here is derived from an EMBL/GenBank/DDBJ whole genome shotgun (WGS) entry which is preliminary data.</text>
</comment>
<dbReference type="InterPro" id="IPR000086">
    <property type="entry name" value="NUDIX_hydrolase_dom"/>
</dbReference>
<dbReference type="PROSITE" id="PS51462">
    <property type="entry name" value="NUDIX"/>
    <property type="match status" value="1"/>
</dbReference>
<name>A0A9Q0N2E4_9DIPT</name>
<dbReference type="EMBL" id="WJQU01000002">
    <property type="protein sequence ID" value="KAJ6641846.1"/>
    <property type="molecule type" value="Genomic_DNA"/>
</dbReference>
<sequence length="260" mass="29521">MRSPIKRFPVPDEFVSWSVEYPNYKPIFYESDVLSGKSWADPKIEDEFFFPKWNELDGKVNRVSHSGEYKIVENRPQNPCGRTGIVGRGLLGRWGPNHAADPIVTRWKRDTSGKKLTDEKTGLNILQMVAIQRIDSKEWAIPGGMVDPGEKVSETVKREFMEEALSTTVDLSERLTQFFNSGIEVYSGYVDDPRNTDNAWMETVAFNFHDETGAVVGDINLCAGDDAGKVKWMDLNSSVHLYASHKNIVEIVVNRLKAFW</sequence>
<feature type="domain" description="Nudix hydrolase" evidence="1">
    <location>
        <begin position="107"/>
        <end position="255"/>
    </location>
</feature>
<dbReference type="Pfam" id="PF00293">
    <property type="entry name" value="NUDIX"/>
    <property type="match status" value="1"/>
</dbReference>